<reference evidence="2" key="1">
    <citation type="journal article" date="2024" name="Proc. Natl. Acad. Sci. U.S.A.">
        <title>Extraordinary preservation of gene collinearity over three hundred million years revealed in homosporous lycophytes.</title>
        <authorList>
            <person name="Li C."/>
            <person name="Wickell D."/>
            <person name="Kuo L.Y."/>
            <person name="Chen X."/>
            <person name="Nie B."/>
            <person name="Liao X."/>
            <person name="Peng D."/>
            <person name="Ji J."/>
            <person name="Jenkins J."/>
            <person name="Williams M."/>
            <person name="Shu S."/>
            <person name="Plott C."/>
            <person name="Barry K."/>
            <person name="Rajasekar S."/>
            <person name="Grimwood J."/>
            <person name="Han X."/>
            <person name="Sun S."/>
            <person name="Hou Z."/>
            <person name="He W."/>
            <person name="Dai G."/>
            <person name="Sun C."/>
            <person name="Schmutz J."/>
            <person name="Leebens-Mack J.H."/>
            <person name="Li F.W."/>
            <person name="Wang L."/>
        </authorList>
    </citation>
    <scope>NUCLEOTIDE SEQUENCE [LARGE SCALE GENOMIC DNA]</scope>
    <source>
        <strain evidence="2">cv. PW_Plant_1</strain>
    </source>
</reference>
<keyword evidence="2" id="KW-1185">Reference proteome</keyword>
<proteinExistence type="predicted"/>
<dbReference type="EMBL" id="CM055099">
    <property type="protein sequence ID" value="KAJ7548002.1"/>
    <property type="molecule type" value="Genomic_DNA"/>
</dbReference>
<comment type="caution">
    <text evidence="1">The sequence shown here is derived from an EMBL/GenBank/DDBJ whole genome shotgun (WGS) entry which is preliminary data.</text>
</comment>
<organism evidence="1 2">
    <name type="scientific">Diphasiastrum complanatum</name>
    <name type="common">Issler's clubmoss</name>
    <name type="synonym">Lycopodium complanatum</name>
    <dbReference type="NCBI Taxonomy" id="34168"/>
    <lineage>
        <taxon>Eukaryota</taxon>
        <taxon>Viridiplantae</taxon>
        <taxon>Streptophyta</taxon>
        <taxon>Embryophyta</taxon>
        <taxon>Tracheophyta</taxon>
        <taxon>Lycopodiopsida</taxon>
        <taxon>Lycopodiales</taxon>
        <taxon>Lycopodiaceae</taxon>
        <taxon>Lycopodioideae</taxon>
        <taxon>Diphasiastrum</taxon>
    </lineage>
</organism>
<gene>
    <name evidence="1" type="ORF">O6H91_08G113100</name>
</gene>
<accession>A0ACC2D195</accession>
<name>A0ACC2D195_DIPCM</name>
<evidence type="ECO:0000313" key="2">
    <source>
        <dbReference type="Proteomes" id="UP001162992"/>
    </source>
</evidence>
<evidence type="ECO:0000313" key="1">
    <source>
        <dbReference type="EMBL" id="KAJ7548002.1"/>
    </source>
</evidence>
<dbReference type="Proteomes" id="UP001162992">
    <property type="component" value="Chromosome 8"/>
</dbReference>
<protein>
    <submittedName>
        <fullName evidence="1">Uncharacterized protein</fullName>
    </submittedName>
</protein>
<sequence>MAGRFEALLLLLLLLGNFVGGWTADSSPEAEPILGRRDFPYDFVFGVSSSAYQYEGAVKVGGRGPTVLDVFAHTPGNIKDGSNADVAVDQFHRFKSDAELMKDINLDAYRLSIEWTRLFPEGRGNKINQAGVDHYNRVFNSLLENGLKPYVTLQHFDIPQALEESYGSLLSTQFVEDYANYAEACFEAFGDRVKNWITFNEPHLVAAFGYGLGAFPPQRCSAPFGNCTAGNSSTEPYIVAHHFLLAHAAAVAIYRRRFQVKQGGLIGITLDAQSYEPLQNTSDDIAAVQRARDFEIGWFLDPIMFGKYPISMQDLVGHRLPMFTKEQIHAVKGSIDFIGLNHYSTSYIKALPKPTQASPIGYPTDSQTLQTAFRDGVAIGSQVNGVNIVPRGIRILVNYVKARYGELPIVITENGISQIDNGSLSKVDALHDVVRVNYLKGYLSELATGIRNGANVKGYFVWSLLDNWEFNSGFTVRYGLHYVDYKKNLTRYPKDSAFWYKQFLAHK</sequence>